<evidence type="ECO:0000256" key="1">
    <source>
        <dbReference type="SAM" id="MobiDB-lite"/>
    </source>
</evidence>
<keyword evidence="3" id="KW-1185">Reference proteome</keyword>
<organism evidence="2 3">
    <name type="scientific">Epichloe festucae (strain Fl1)</name>
    <dbReference type="NCBI Taxonomy" id="877507"/>
    <lineage>
        <taxon>Eukaryota</taxon>
        <taxon>Fungi</taxon>
        <taxon>Dikarya</taxon>
        <taxon>Ascomycota</taxon>
        <taxon>Pezizomycotina</taxon>
        <taxon>Sordariomycetes</taxon>
        <taxon>Hypocreomycetidae</taxon>
        <taxon>Hypocreales</taxon>
        <taxon>Clavicipitaceae</taxon>
        <taxon>Epichloe</taxon>
    </lineage>
</organism>
<accession>A0A7S9KMN8</accession>
<feature type="region of interest" description="Disordered" evidence="1">
    <location>
        <begin position="251"/>
        <end position="271"/>
    </location>
</feature>
<feature type="compositionally biased region" description="Basic residues" evidence="1">
    <location>
        <begin position="252"/>
        <end position="271"/>
    </location>
</feature>
<evidence type="ECO:0000313" key="3">
    <source>
        <dbReference type="Proteomes" id="UP000594364"/>
    </source>
</evidence>
<dbReference type="EMBL" id="CP031385">
    <property type="protein sequence ID" value="QPG95140.1"/>
    <property type="molecule type" value="Genomic_DNA"/>
</dbReference>
<gene>
    <name evidence="2" type="ORF">C2857_007726</name>
</gene>
<dbReference type="OrthoDB" id="4940299at2759"/>
<reference evidence="2 3" key="1">
    <citation type="journal article" date="2018" name="PLoS Genet.">
        <title>Repeat elements organise 3D genome structure and mediate transcription in the filamentous fungus Epichloe festucae.</title>
        <authorList>
            <person name="Winter D.J."/>
            <person name="Ganley A.R.D."/>
            <person name="Young C.A."/>
            <person name="Liachko I."/>
            <person name="Schardl C.L."/>
            <person name="Dupont P.Y."/>
            <person name="Berry D."/>
            <person name="Ram A."/>
            <person name="Scott B."/>
            <person name="Cox M.P."/>
        </authorList>
    </citation>
    <scope>NUCLEOTIDE SEQUENCE [LARGE SCALE GENOMIC DNA]</scope>
    <source>
        <strain evidence="2 3">Fl1</strain>
    </source>
</reference>
<protein>
    <submittedName>
        <fullName evidence="2">Uncharacterized protein</fullName>
    </submittedName>
</protein>
<sequence>MKLPKMSPGDKSENWPVKRDHDKSSGRYPEKDYQTAYAPTSAKPPLLPLVPQETLVADEIGDFEPWVQTSFSFPSIQTSLASSPLGVSFSLQSYLNDENDMEKCLVGATKEPSSSQRFCTTWPAVQLDKRECSPIAATPTAAPTAANTAPSSSDWLQINCEEFCELPDVSASAADDGTDPNIHEALSLDSWSSRSTAPSAVSSTFSSNRSLLNDGCIRLSVSARHAALHRQLEDVGLSGLGDGSSSLELYHRPNRARVRKPKRTIRRRKWA</sequence>
<feature type="compositionally biased region" description="Basic and acidic residues" evidence="1">
    <location>
        <begin position="8"/>
        <end position="33"/>
    </location>
</feature>
<proteinExistence type="predicted"/>
<dbReference type="AlphaFoldDB" id="A0A7S9KMN8"/>
<name>A0A7S9KMN8_EPIFF</name>
<feature type="region of interest" description="Disordered" evidence="1">
    <location>
        <begin position="1"/>
        <end position="47"/>
    </location>
</feature>
<evidence type="ECO:0000313" key="2">
    <source>
        <dbReference type="EMBL" id="QPG95140.1"/>
    </source>
</evidence>
<dbReference type="Proteomes" id="UP000594364">
    <property type="component" value="Chromosome 1"/>
</dbReference>